<dbReference type="EMBL" id="JAUEPS010000222">
    <property type="protein sequence ID" value="KAK0433491.1"/>
    <property type="molecule type" value="Genomic_DNA"/>
</dbReference>
<dbReference type="GeneID" id="85358548"/>
<keyword evidence="2" id="KW-1185">Reference proteome</keyword>
<proteinExistence type="predicted"/>
<gene>
    <name evidence="1" type="ORF">EV420DRAFT_1599876</name>
</gene>
<evidence type="ECO:0000313" key="1">
    <source>
        <dbReference type="EMBL" id="KAK0433491.1"/>
    </source>
</evidence>
<sequence length="221" mass="23320">MSQPIVAPRARCTHVTDGAVTCYYPRFNPPSSPSQDQISCVDCGHGVHAHVDYESKVVYHNPTTHCAAFAQKAYKSHACTCTVQLFDHEAIVNAYRSISVPRSPVPPTNSLDSITPSNANVAGLSSGTATFAIASTSIPSVNPNSYTPGDINSTLLAPIPVTFQSNSVLHFSQNDAYAFVSDQQSDGASLVTGSPVHHAPMGYYDYQGHSFGMDGAPSAGA</sequence>
<accession>A0AA39IZQ9</accession>
<dbReference type="Proteomes" id="UP001175211">
    <property type="component" value="Unassembled WGS sequence"/>
</dbReference>
<reference evidence="1" key="1">
    <citation type="submission" date="2023-06" db="EMBL/GenBank/DDBJ databases">
        <authorList>
            <consortium name="Lawrence Berkeley National Laboratory"/>
            <person name="Ahrendt S."/>
            <person name="Sahu N."/>
            <person name="Indic B."/>
            <person name="Wong-Bajracharya J."/>
            <person name="Merenyi Z."/>
            <person name="Ke H.-M."/>
            <person name="Monk M."/>
            <person name="Kocsube S."/>
            <person name="Drula E."/>
            <person name="Lipzen A."/>
            <person name="Balint B."/>
            <person name="Henrissat B."/>
            <person name="Andreopoulos B."/>
            <person name="Martin F.M."/>
            <person name="Harder C.B."/>
            <person name="Rigling D."/>
            <person name="Ford K.L."/>
            <person name="Foster G.D."/>
            <person name="Pangilinan J."/>
            <person name="Papanicolaou A."/>
            <person name="Barry K."/>
            <person name="LaButti K."/>
            <person name="Viragh M."/>
            <person name="Koriabine M."/>
            <person name="Yan M."/>
            <person name="Riley R."/>
            <person name="Champramary S."/>
            <person name="Plett K.L."/>
            <person name="Tsai I.J."/>
            <person name="Slot J."/>
            <person name="Sipos G."/>
            <person name="Plett J."/>
            <person name="Nagy L.G."/>
            <person name="Grigoriev I.V."/>
        </authorList>
    </citation>
    <scope>NUCLEOTIDE SEQUENCE</scope>
    <source>
        <strain evidence="1">CCBAS 213</strain>
    </source>
</reference>
<name>A0AA39IZQ9_ARMTA</name>
<dbReference type="AlphaFoldDB" id="A0AA39IZQ9"/>
<evidence type="ECO:0000313" key="2">
    <source>
        <dbReference type="Proteomes" id="UP001175211"/>
    </source>
</evidence>
<protein>
    <submittedName>
        <fullName evidence="1">Uncharacterized protein</fullName>
    </submittedName>
</protein>
<dbReference type="RefSeq" id="XP_060321536.1">
    <property type="nucleotide sequence ID" value="XM_060475000.1"/>
</dbReference>
<organism evidence="1 2">
    <name type="scientific">Armillaria tabescens</name>
    <name type="common">Ringless honey mushroom</name>
    <name type="synonym">Agaricus tabescens</name>
    <dbReference type="NCBI Taxonomy" id="1929756"/>
    <lineage>
        <taxon>Eukaryota</taxon>
        <taxon>Fungi</taxon>
        <taxon>Dikarya</taxon>
        <taxon>Basidiomycota</taxon>
        <taxon>Agaricomycotina</taxon>
        <taxon>Agaricomycetes</taxon>
        <taxon>Agaricomycetidae</taxon>
        <taxon>Agaricales</taxon>
        <taxon>Marasmiineae</taxon>
        <taxon>Physalacriaceae</taxon>
        <taxon>Desarmillaria</taxon>
    </lineage>
</organism>
<comment type="caution">
    <text evidence="1">The sequence shown here is derived from an EMBL/GenBank/DDBJ whole genome shotgun (WGS) entry which is preliminary data.</text>
</comment>